<evidence type="ECO:0000313" key="2">
    <source>
        <dbReference type="RefSeq" id="XP_065664833.1"/>
    </source>
</evidence>
<evidence type="ECO:0000313" key="1">
    <source>
        <dbReference type="Proteomes" id="UP001652625"/>
    </source>
</evidence>
<sequence>MQSGICKVEYKSAHITTLYKKGSKPITSNYCPFSLTSVVSKVMKKIAKDSMVQHLVRDHLISTNQHDFVHSKSCTTNLIETMNFIACSLSKRNAVDVIFNGFAKTFDVVPHRYLIHKLSAYGIIGYTLEWLDS</sequence>
<dbReference type="RefSeq" id="XP_065664833.1">
    <property type="nucleotide sequence ID" value="XM_065808761.1"/>
</dbReference>
<dbReference type="GeneID" id="136086464"/>
<accession>A0ABM4CSG3</accession>
<dbReference type="Proteomes" id="UP001652625">
    <property type="component" value="Chromosome 10"/>
</dbReference>
<protein>
    <submittedName>
        <fullName evidence="2">Uncharacterized protein LOC136086464</fullName>
    </submittedName>
</protein>
<gene>
    <name evidence="2" type="primary">LOC136086464</name>
</gene>
<reference evidence="2" key="1">
    <citation type="submission" date="2025-08" db="UniProtKB">
        <authorList>
            <consortium name="RefSeq"/>
        </authorList>
    </citation>
    <scope>IDENTIFICATION</scope>
</reference>
<proteinExistence type="predicted"/>
<name>A0ABM4CSG3_HYDVU</name>
<dbReference type="PANTHER" id="PTHR33332">
    <property type="entry name" value="REVERSE TRANSCRIPTASE DOMAIN-CONTAINING PROTEIN"/>
    <property type="match status" value="1"/>
</dbReference>
<organism evidence="1 2">
    <name type="scientific">Hydra vulgaris</name>
    <name type="common">Hydra</name>
    <name type="synonym">Hydra attenuata</name>
    <dbReference type="NCBI Taxonomy" id="6087"/>
    <lineage>
        <taxon>Eukaryota</taxon>
        <taxon>Metazoa</taxon>
        <taxon>Cnidaria</taxon>
        <taxon>Hydrozoa</taxon>
        <taxon>Hydroidolina</taxon>
        <taxon>Anthoathecata</taxon>
        <taxon>Aplanulata</taxon>
        <taxon>Hydridae</taxon>
        <taxon>Hydra</taxon>
    </lineage>
</organism>
<keyword evidence="1" id="KW-1185">Reference proteome</keyword>